<dbReference type="InterPro" id="IPR016181">
    <property type="entry name" value="Acyl_CoA_acyltransferase"/>
</dbReference>
<dbReference type="OrthoDB" id="9803233at2"/>
<dbReference type="GO" id="GO:0016747">
    <property type="term" value="F:acyltransferase activity, transferring groups other than amino-acyl groups"/>
    <property type="evidence" value="ECO:0007669"/>
    <property type="project" value="InterPro"/>
</dbReference>
<dbReference type="Proteomes" id="UP000059419">
    <property type="component" value="Plasmid pEM01"/>
</dbReference>
<dbReference type="Pfam" id="PF00583">
    <property type="entry name" value="Acetyltransf_1"/>
    <property type="match status" value="1"/>
</dbReference>
<dbReference type="SUPFAM" id="SSF55729">
    <property type="entry name" value="Acyl-CoA N-acyltransferases (Nat)"/>
    <property type="match status" value="1"/>
</dbReference>
<dbReference type="PROSITE" id="PS51186">
    <property type="entry name" value="GNAT"/>
    <property type="match status" value="1"/>
</dbReference>
<keyword evidence="2" id="KW-0012">Acyltransferase</keyword>
<dbReference type="AlphaFoldDB" id="A0A0U5LA75"/>
<sequence>MITIEKSDPTSAESQRLIAQLSAVLAAITGDEGKGHFSSDTLSATRALWALARNHHGVAIGCGAIRPLSASTAEVKRVFSTGEIPGTGAALMRFLEKNALLLGYRDIWLATRLTNSGAVAFYRRQGYNIIDNYGDYVGREETICLAKRLDPR</sequence>
<geneLocation type="plasmid" evidence="5">
    <name>pEM01</name>
</geneLocation>
<keyword evidence="1 4" id="KW-0808">Transferase</keyword>
<dbReference type="PANTHER" id="PTHR43877">
    <property type="entry name" value="AMINOALKYLPHOSPHONATE N-ACETYLTRANSFERASE-RELATED-RELATED"/>
    <property type="match status" value="1"/>
</dbReference>
<dbReference type="EMBL" id="LN907828">
    <property type="protein sequence ID" value="CUU26075.1"/>
    <property type="molecule type" value="Genomic_DNA"/>
</dbReference>
<accession>A0A0U5LA75</accession>
<reference evidence="5" key="1">
    <citation type="submission" date="2015-11" db="EMBL/GenBank/DDBJ databases">
        <authorList>
            <person name="Blom J."/>
        </authorList>
    </citation>
    <scope>NUCLEOTIDE SEQUENCE [LARGE SCALE GENOMIC DNA]</scope>
    <source>
        <plasmid evidence="5">pEM01</plasmid>
    </source>
</reference>
<evidence type="ECO:0000313" key="5">
    <source>
        <dbReference type="Proteomes" id="UP000059419"/>
    </source>
</evidence>
<dbReference type="InterPro" id="IPR050832">
    <property type="entry name" value="Bact_Acetyltransf"/>
</dbReference>
<gene>
    <name evidence="4" type="ORF">EM595_p0378</name>
</gene>
<evidence type="ECO:0000313" key="4">
    <source>
        <dbReference type="EMBL" id="CUU26075.1"/>
    </source>
</evidence>
<dbReference type="KEGG" id="ege:EM595_p0378"/>
<organism evidence="4 5">
    <name type="scientific">Duffyella gerundensis</name>
    <dbReference type="NCBI Taxonomy" id="1619313"/>
    <lineage>
        <taxon>Bacteria</taxon>
        <taxon>Pseudomonadati</taxon>
        <taxon>Pseudomonadota</taxon>
        <taxon>Gammaproteobacteria</taxon>
        <taxon>Enterobacterales</taxon>
        <taxon>Erwiniaceae</taxon>
        <taxon>Duffyella</taxon>
    </lineage>
</organism>
<dbReference type="RefSeq" id="WP_067436534.1">
    <property type="nucleotide sequence ID" value="NZ_LN907828.1"/>
</dbReference>
<evidence type="ECO:0000259" key="3">
    <source>
        <dbReference type="PROSITE" id="PS51186"/>
    </source>
</evidence>
<dbReference type="Gene3D" id="3.40.630.30">
    <property type="match status" value="1"/>
</dbReference>
<dbReference type="PATRIC" id="fig|1619313.3.peg.3996"/>
<evidence type="ECO:0000256" key="2">
    <source>
        <dbReference type="ARBA" id="ARBA00023315"/>
    </source>
</evidence>
<name>A0A0U5LA75_9GAMM</name>
<proteinExistence type="predicted"/>
<feature type="domain" description="N-acetyltransferase" evidence="3">
    <location>
        <begin position="2"/>
        <end position="150"/>
    </location>
</feature>
<dbReference type="InterPro" id="IPR000182">
    <property type="entry name" value="GNAT_dom"/>
</dbReference>
<keyword evidence="5" id="KW-1185">Reference proteome</keyword>
<evidence type="ECO:0000256" key="1">
    <source>
        <dbReference type="ARBA" id="ARBA00022679"/>
    </source>
</evidence>
<dbReference type="PANTHER" id="PTHR43877:SF2">
    <property type="entry name" value="AMINOALKYLPHOSPHONATE N-ACETYLTRANSFERASE-RELATED"/>
    <property type="match status" value="1"/>
</dbReference>
<protein>
    <submittedName>
        <fullName evidence="4">Acetyltransferase</fullName>
    </submittedName>
</protein>